<dbReference type="Pfam" id="PF12831">
    <property type="entry name" value="FAD_oxidored"/>
    <property type="match status" value="1"/>
</dbReference>
<keyword evidence="3" id="KW-0560">Oxidoreductase</keyword>
<dbReference type="InterPro" id="IPR019546">
    <property type="entry name" value="TAT_signal_bac_arc"/>
</dbReference>
<evidence type="ECO:0000313" key="6">
    <source>
        <dbReference type="EMBL" id="SDZ72832.1"/>
    </source>
</evidence>
<reference evidence="6" key="1">
    <citation type="submission" date="2016-10" db="EMBL/GenBank/DDBJ databases">
        <authorList>
            <person name="de Groot N.N."/>
        </authorList>
    </citation>
    <scope>NUCLEOTIDE SEQUENCE [LARGE SCALE GENOMIC DNA]</scope>
    <source>
        <strain evidence="6">DSM 2872</strain>
    </source>
</reference>
<dbReference type="GO" id="GO:0046872">
    <property type="term" value="F:metal ion binding"/>
    <property type="evidence" value="ECO:0007669"/>
    <property type="project" value="UniProtKB-KW"/>
</dbReference>
<keyword evidence="4" id="KW-0408">Iron</keyword>
<organism evidence="6">
    <name type="scientific">Selenomonas ruminantium</name>
    <dbReference type="NCBI Taxonomy" id="971"/>
    <lineage>
        <taxon>Bacteria</taxon>
        <taxon>Bacillati</taxon>
        <taxon>Bacillota</taxon>
        <taxon>Negativicutes</taxon>
        <taxon>Selenomonadales</taxon>
        <taxon>Selenomonadaceae</taxon>
        <taxon>Selenomonas</taxon>
    </lineage>
</organism>
<dbReference type="EMBL" id="FNQG01000002">
    <property type="protein sequence ID" value="SDZ72832.1"/>
    <property type="molecule type" value="Genomic_DNA"/>
</dbReference>
<dbReference type="InterPro" id="IPR036188">
    <property type="entry name" value="FAD/NAD-bd_sf"/>
</dbReference>
<evidence type="ECO:0000256" key="3">
    <source>
        <dbReference type="ARBA" id="ARBA00023002"/>
    </source>
</evidence>
<dbReference type="PANTHER" id="PTHR43498:SF1">
    <property type="entry name" value="COB--COM HETERODISULFIDE REDUCTASE IRON-SULFUR SUBUNIT A"/>
    <property type="match status" value="1"/>
</dbReference>
<keyword evidence="2" id="KW-0479">Metal-binding</keyword>
<dbReference type="NCBIfam" id="TIGR01409">
    <property type="entry name" value="TAT_signal_seq"/>
    <property type="match status" value="1"/>
</dbReference>
<name>A0A1H3VFA7_SELRU</name>
<gene>
    <name evidence="6" type="ORF">SAMN05660648_00074</name>
</gene>
<sequence length="495" mass="54698">MDKQEKTFAIPISRRDFMKMTGIAAAGLVMGSNLPAEAKGRATMDFGQEKLPVLYEADVCVAGGGPAGTAAAINAARNGAKTVLIERGTALGGLAVLGCVYPFMDTHAPDSDTPYVAEIKKRLRQHGIEPFDGVTQQTWHNPETLALIYDEMCAEAGVNILYQTVLVDTVKEGATITALIVQTIAGLAAIKAKVFVDATGDAYLARSAGVPYERGYEKTGNNQPLSFRFEMGGIDVKRLYQHVAIELKEDWCKSKPPYFEIAEAMHRKQRYKLEELMAKGVESGELTQEEAEYMQAYTIIGKNGVMSMNCPEIPVRFSATDPISYSKAVTFGRRMMHNIASYLIRHLPGFENAFISREAAMLGARESWRIRGKHYLVEDDYHNQSRFPDAVCRTAWFIDAHGEKVSEKLPKGGFYEIPYRSLVTNEIPNLLVAGRCISASFILQASMRIQPTCMSIGEAAGIAAAWGVKHKTNVNEVRWEDIPAEKRSYVSKKKD</sequence>
<keyword evidence="5" id="KW-0411">Iron-sulfur</keyword>
<keyword evidence="1" id="KW-0004">4Fe-4S</keyword>
<dbReference type="AlphaFoldDB" id="A0A1H3VFA7"/>
<evidence type="ECO:0000256" key="4">
    <source>
        <dbReference type="ARBA" id="ARBA00023004"/>
    </source>
</evidence>
<dbReference type="GO" id="GO:0051539">
    <property type="term" value="F:4 iron, 4 sulfur cluster binding"/>
    <property type="evidence" value="ECO:0007669"/>
    <property type="project" value="UniProtKB-KW"/>
</dbReference>
<dbReference type="RefSeq" id="WP_081349919.1">
    <property type="nucleotide sequence ID" value="NZ_FNQG01000002.1"/>
</dbReference>
<evidence type="ECO:0000256" key="2">
    <source>
        <dbReference type="ARBA" id="ARBA00022723"/>
    </source>
</evidence>
<accession>A0A1H3VFA7</accession>
<dbReference type="Proteomes" id="UP000183469">
    <property type="component" value="Unassembled WGS sequence"/>
</dbReference>
<proteinExistence type="predicted"/>
<dbReference type="Gene3D" id="3.50.50.60">
    <property type="entry name" value="FAD/NAD(P)-binding domain"/>
    <property type="match status" value="1"/>
</dbReference>
<evidence type="ECO:0000256" key="5">
    <source>
        <dbReference type="ARBA" id="ARBA00023014"/>
    </source>
</evidence>
<dbReference type="PROSITE" id="PS51318">
    <property type="entry name" value="TAT"/>
    <property type="match status" value="1"/>
</dbReference>
<dbReference type="InterPro" id="IPR039650">
    <property type="entry name" value="HdrA-like"/>
</dbReference>
<dbReference type="PANTHER" id="PTHR43498">
    <property type="entry name" value="FERREDOXIN:COB-COM HETERODISULFIDE REDUCTASE SUBUNIT A"/>
    <property type="match status" value="1"/>
</dbReference>
<dbReference type="GO" id="GO:0016491">
    <property type="term" value="F:oxidoreductase activity"/>
    <property type="evidence" value="ECO:0007669"/>
    <property type="project" value="UniProtKB-KW"/>
</dbReference>
<dbReference type="InterPro" id="IPR006311">
    <property type="entry name" value="TAT_signal"/>
</dbReference>
<dbReference type="OrthoDB" id="9777740at2"/>
<dbReference type="SUPFAM" id="SSF51905">
    <property type="entry name" value="FAD/NAD(P)-binding domain"/>
    <property type="match status" value="1"/>
</dbReference>
<evidence type="ECO:0000256" key="1">
    <source>
        <dbReference type="ARBA" id="ARBA00022485"/>
    </source>
</evidence>
<protein>
    <submittedName>
        <fullName evidence="6">Tat (Twin-arginine translocation) pathway signal sequence</fullName>
    </submittedName>
</protein>